<feature type="compositionally biased region" description="Polar residues" evidence="1">
    <location>
        <begin position="916"/>
        <end position="927"/>
    </location>
</feature>
<name>A0ABR4LVK9_9EURO</name>
<feature type="compositionally biased region" description="Low complexity" evidence="1">
    <location>
        <begin position="14"/>
        <end position="53"/>
    </location>
</feature>
<feature type="compositionally biased region" description="Basic and acidic residues" evidence="1">
    <location>
        <begin position="617"/>
        <end position="631"/>
    </location>
</feature>
<feature type="region of interest" description="Disordered" evidence="1">
    <location>
        <begin position="1"/>
        <end position="201"/>
    </location>
</feature>
<feature type="compositionally biased region" description="Polar residues" evidence="1">
    <location>
        <begin position="178"/>
        <end position="194"/>
    </location>
</feature>
<gene>
    <name evidence="2" type="ORF">BJX67DRAFT_43142</name>
</gene>
<feature type="compositionally biased region" description="Polar residues" evidence="1">
    <location>
        <begin position="599"/>
        <end position="616"/>
    </location>
</feature>
<feature type="compositionally biased region" description="Polar residues" evidence="1">
    <location>
        <begin position="812"/>
        <end position="841"/>
    </location>
</feature>
<feature type="compositionally biased region" description="Basic and acidic residues" evidence="1">
    <location>
        <begin position="213"/>
        <end position="222"/>
    </location>
</feature>
<feature type="compositionally biased region" description="Polar residues" evidence="1">
    <location>
        <begin position="59"/>
        <end position="103"/>
    </location>
</feature>
<dbReference type="GeneID" id="98150067"/>
<accession>A0ABR4LVK9</accession>
<organism evidence="2 3">
    <name type="scientific">Aspergillus lucknowensis</name>
    <dbReference type="NCBI Taxonomy" id="176173"/>
    <lineage>
        <taxon>Eukaryota</taxon>
        <taxon>Fungi</taxon>
        <taxon>Dikarya</taxon>
        <taxon>Ascomycota</taxon>
        <taxon>Pezizomycotina</taxon>
        <taxon>Eurotiomycetes</taxon>
        <taxon>Eurotiomycetidae</taxon>
        <taxon>Eurotiales</taxon>
        <taxon>Aspergillaceae</taxon>
        <taxon>Aspergillus</taxon>
        <taxon>Aspergillus subgen. Nidulantes</taxon>
    </lineage>
</organism>
<feature type="compositionally biased region" description="Low complexity" evidence="1">
    <location>
        <begin position="1080"/>
        <end position="1093"/>
    </location>
</feature>
<evidence type="ECO:0000313" key="2">
    <source>
        <dbReference type="EMBL" id="KAL2868511.1"/>
    </source>
</evidence>
<dbReference type="Proteomes" id="UP001610432">
    <property type="component" value="Unassembled WGS sequence"/>
</dbReference>
<feature type="compositionally biased region" description="Acidic residues" evidence="1">
    <location>
        <begin position="1062"/>
        <end position="1071"/>
    </location>
</feature>
<feature type="compositionally biased region" description="Polar residues" evidence="1">
    <location>
        <begin position="947"/>
        <end position="967"/>
    </location>
</feature>
<feature type="compositionally biased region" description="Low complexity" evidence="1">
    <location>
        <begin position="111"/>
        <end position="121"/>
    </location>
</feature>
<feature type="compositionally biased region" description="Polar residues" evidence="1">
    <location>
        <begin position="1214"/>
        <end position="1239"/>
    </location>
</feature>
<feature type="compositionally biased region" description="Acidic residues" evidence="1">
    <location>
        <begin position="567"/>
        <end position="578"/>
    </location>
</feature>
<feature type="region of interest" description="Disordered" evidence="1">
    <location>
        <begin position="794"/>
        <end position="1126"/>
    </location>
</feature>
<feature type="region of interest" description="Disordered" evidence="1">
    <location>
        <begin position="545"/>
        <end position="778"/>
    </location>
</feature>
<feature type="compositionally biased region" description="Basic and acidic residues" evidence="1">
    <location>
        <begin position="687"/>
        <end position="698"/>
    </location>
</feature>
<feature type="compositionally biased region" description="Polar residues" evidence="1">
    <location>
        <begin position="1152"/>
        <end position="1166"/>
    </location>
</feature>
<proteinExistence type="predicted"/>
<comment type="caution">
    <text evidence="2">The sequence shown here is derived from an EMBL/GenBank/DDBJ whole genome shotgun (WGS) entry which is preliminary data.</text>
</comment>
<feature type="region of interest" description="Disordered" evidence="1">
    <location>
        <begin position="1138"/>
        <end position="1269"/>
    </location>
</feature>
<keyword evidence="3" id="KW-1185">Reference proteome</keyword>
<feature type="region of interest" description="Disordered" evidence="1">
    <location>
        <begin position="213"/>
        <end position="257"/>
    </location>
</feature>
<protein>
    <submittedName>
        <fullName evidence="2">Uncharacterized protein</fullName>
    </submittedName>
</protein>
<evidence type="ECO:0000313" key="3">
    <source>
        <dbReference type="Proteomes" id="UP001610432"/>
    </source>
</evidence>
<reference evidence="2 3" key="1">
    <citation type="submission" date="2024-07" db="EMBL/GenBank/DDBJ databases">
        <title>Section-level genome sequencing and comparative genomics of Aspergillus sections Usti and Cavernicolus.</title>
        <authorList>
            <consortium name="Lawrence Berkeley National Laboratory"/>
            <person name="Nybo J.L."/>
            <person name="Vesth T.C."/>
            <person name="Theobald S."/>
            <person name="Frisvad J.C."/>
            <person name="Larsen T.O."/>
            <person name="Kjaerboelling I."/>
            <person name="Rothschild-Mancinelli K."/>
            <person name="Lyhne E.K."/>
            <person name="Kogle M.E."/>
            <person name="Barry K."/>
            <person name="Clum A."/>
            <person name="Na H."/>
            <person name="Ledsgaard L."/>
            <person name="Lin J."/>
            <person name="Lipzen A."/>
            <person name="Kuo A."/>
            <person name="Riley R."/>
            <person name="Mondo S."/>
            <person name="Labutti K."/>
            <person name="Haridas S."/>
            <person name="Pangalinan J."/>
            <person name="Salamov A.A."/>
            <person name="Simmons B.A."/>
            <person name="Magnuson J.K."/>
            <person name="Chen J."/>
            <person name="Drula E."/>
            <person name="Henrissat B."/>
            <person name="Wiebenga A."/>
            <person name="Lubbers R.J."/>
            <person name="Gomes A.C."/>
            <person name="Macurrencykelacurrency M.R."/>
            <person name="Stajich J."/>
            <person name="Grigoriev I.V."/>
            <person name="Mortensen U.H."/>
            <person name="De Vries R.P."/>
            <person name="Baker S.E."/>
            <person name="Andersen M.R."/>
        </authorList>
    </citation>
    <scope>NUCLEOTIDE SEQUENCE [LARGE SCALE GENOMIC DNA]</scope>
    <source>
        <strain evidence="2 3">CBS 449.75</strain>
    </source>
</reference>
<feature type="compositionally biased region" description="Basic and acidic residues" evidence="1">
    <location>
        <begin position="852"/>
        <end position="871"/>
    </location>
</feature>
<feature type="compositionally biased region" description="Polar residues" evidence="1">
    <location>
        <begin position="350"/>
        <end position="369"/>
    </location>
</feature>
<feature type="compositionally biased region" description="Basic and acidic residues" evidence="1">
    <location>
        <begin position="879"/>
        <end position="903"/>
    </location>
</feature>
<dbReference type="EMBL" id="JBFXLQ010000013">
    <property type="protein sequence ID" value="KAL2868511.1"/>
    <property type="molecule type" value="Genomic_DNA"/>
</dbReference>
<dbReference type="RefSeq" id="XP_070887490.1">
    <property type="nucleotide sequence ID" value="XM_071034995.1"/>
</dbReference>
<evidence type="ECO:0000256" key="1">
    <source>
        <dbReference type="SAM" id="MobiDB-lite"/>
    </source>
</evidence>
<feature type="compositionally biased region" description="Acidic residues" evidence="1">
    <location>
        <begin position="711"/>
        <end position="729"/>
    </location>
</feature>
<feature type="region of interest" description="Disordered" evidence="1">
    <location>
        <begin position="271"/>
        <end position="514"/>
    </location>
</feature>
<sequence>MFRKKRNASQHRPQLSTSSTQSAQSAATRAFLKSQASSNSLSSAAAAAALRSLTPTPTPVENVQTKRMLQRHASISSTSGSPIFRPSSRNGLRRVNSSGSMSARTFRDQSPSRPTSSYSTSGVAPPLPSIPPEYTALKAQNRRSVSLGPNVAKSDNVQSVPSRKVGTVSPEHQRSESRNSINFSYPMNSRTNSPTIPPAFPHRRDAAIGAIQNDHKVPEDASRKRRSVAQPAKGSQKQTQGAGPALPGSPGRYPGNVGTALLAAQAAIVNRNDEPNTPPGSSNLARHRDQPSIERSPSRSPASVDISSRPLIKKPSAITKDFQPKEPIEPESAQEQNSLAKPAPREDPSRVQTPPASGKGQESTLSSPVSVVDLHPGAELDGDAQPSHLHQSSSPGRSAHFPPQLAVVNFAGEQLHQPPPRSVSPAKSALKRNSSLSPDGRIHGILRPGPPLSELSDATSVASDDGARPSTRRKPFKVSFDDEAEVVGVAASPPTSPEDIIPESLPGKSKLKTSWLGRHKGKSSLLRSTDIVEFGGVLKPRAALPSFGSIRAAKDGTTPEIAPQPLSDDESTSSDDDQNLSFSNDHAIGNVISHAFSEDMQTQVPADNTLPVTTHTAARDDAKFQKERHPDDDSDSEAAFFQKTPLSPLQEVPSEQNLVVPDITLQPATPDLEKGRASLEEYEEPAEYPRSDEAESKAVRQKKGKRRSYGETDDESSESVYSDAEEGFEGDGFGSINAILDRESASEPELQPSALRGVAVTSGSKSETYEADQGAGVDGVPATCQIARAESPVLDDSKPLFSGPPEQVEPISVSSTYTEHPTQHEVTTATVQPGIARSSTMPVEVYSTVHFPEGKDSKGVDTRDKHTEDLPGVRQNWSQDKRRPELLRPPLRGESEGADRDELSANGANAYLPRRQPSNGSDSSSSFKRVRLAKRGGMGMRLTLRGNQTSNSAPSSPTGATAHTLNSRPLPPGWGAGTMRTTLRGGGPRKEKPSFFSTSKSRKGKPVRIAGTPFSSRFPDSDSDQEGPAPIRRLQRPARSVSDNDMRPVRGIPRRKGAYDGDSTELEDSSDGEVASFSGPRTPTRQAQQPQPTHVRDPALAAVAKSRGMTEEELEELLNRGSSGMRKPNILNRLSIRKSKPLVPRGKLQPHDVSTNGTVPEHSQSQIHEHERNDSPLANITASPSRLLKKARHKSSGDAWPVASENGDIVDSDLGSTPVASTAQQPPRPQTSDGVTVNGSKAVPAQHNFGASNEPQLLNEDRSFVNSGGNRVSDVMIEASGRKKRFQRLRKAFGIRA</sequence>